<dbReference type="PANTHER" id="PTHR23268">
    <property type="entry name" value="T-CELL RECEPTOR BETA CHAIN"/>
    <property type="match status" value="1"/>
</dbReference>
<name>A0A8C8S0K1_9SAUR</name>
<dbReference type="InterPro" id="IPR050413">
    <property type="entry name" value="TCR_beta_variable"/>
</dbReference>
<feature type="domain" description="Ig-like" evidence="3">
    <location>
        <begin position="33"/>
        <end position="126"/>
    </location>
</feature>
<dbReference type="InterPro" id="IPR003599">
    <property type="entry name" value="Ig_sub"/>
</dbReference>
<keyword evidence="5" id="KW-1185">Reference proteome</keyword>
<dbReference type="SMART" id="SM00406">
    <property type="entry name" value="IGv"/>
    <property type="match status" value="1"/>
</dbReference>
<dbReference type="InterPro" id="IPR007110">
    <property type="entry name" value="Ig-like_dom"/>
</dbReference>
<evidence type="ECO:0000313" key="4">
    <source>
        <dbReference type="Ensembl" id="ENSPCEP00000014085.1"/>
    </source>
</evidence>
<dbReference type="GO" id="GO:0002376">
    <property type="term" value="P:immune system process"/>
    <property type="evidence" value="ECO:0007669"/>
    <property type="project" value="UniProtKB-KW"/>
</dbReference>
<dbReference type="AlphaFoldDB" id="A0A8C8S0K1"/>
<proteinExistence type="predicted"/>
<protein>
    <recommendedName>
        <fullName evidence="3">Ig-like domain-containing protein</fullName>
    </recommendedName>
</protein>
<evidence type="ECO:0000259" key="3">
    <source>
        <dbReference type="PROSITE" id="PS50835"/>
    </source>
</evidence>
<dbReference type="PANTHER" id="PTHR23268:SF117">
    <property type="entry name" value="T CELL RECEPTOR BETA VARIABLE 29-1"/>
    <property type="match status" value="1"/>
</dbReference>
<accession>A0A8C8S0K1</accession>
<evidence type="ECO:0000313" key="5">
    <source>
        <dbReference type="Proteomes" id="UP000694393"/>
    </source>
</evidence>
<evidence type="ECO:0000256" key="1">
    <source>
        <dbReference type="ARBA" id="ARBA00022729"/>
    </source>
</evidence>
<dbReference type="Proteomes" id="UP000694393">
    <property type="component" value="Unplaced"/>
</dbReference>
<dbReference type="Ensembl" id="ENSPCET00000014606.1">
    <property type="protein sequence ID" value="ENSPCEP00000014085.1"/>
    <property type="gene ID" value="ENSPCEG00000011182.1"/>
</dbReference>
<dbReference type="Gene3D" id="2.60.40.10">
    <property type="entry name" value="Immunoglobulins"/>
    <property type="match status" value="1"/>
</dbReference>
<evidence type="ECO:0000256" key="2">
    <source>
        <dbReference type="ARBA" id="ARBA00022859"/>
    </source>
</evidence>
<dbReference type="PROSITE" id="PS50835">
    <property type="entry name" value="IG_LIKE"/>
    <property type="match status" value="1"/>
</dbReference>
<dbReference type="Pfam" id="PF07686">
    <property type="entry name" value="V-set"/>
    <property type="match status" value="1"/>
</dbReference>
<keyword evidence="1" id="KW-0732">Signal</keyword>
<dbReference type="GO" id="GO:0005886">
    <property type="term" value="C:plasma membrane"/>
    <property type="evidence" value="ECO:0007669"/>
    <property type="project" value="TreeGrafter"/>
</dbReference>
<dbReference type="InterPro" id="IPR013106">
    <property type="entry name" value="Ig_V-set"/>
</dbReference>
<keyword evidence="2" id="KW-0391">Immunity</keyword>
<reference evidence="4" key="2">
    <citation type="submission" date="2025-09" db="UniProtKB">
        <authorList>
            <consortium name="Ensembl"/>
        </authorList>
    </citation>
    <scope>IDENTIFICATION</scope>
</reference>
<dbReference type="SUPFAM" id="SSF48726">
    <property type="entry name" value="Immunoglobulin"/>
    <property type="match status" value="1"/>
</dbReference>
<dbReference type="InterPro" id="IPR036179">
    <property type="entry name" value="Ig-like_dom_sf"/>
</dbReference>
<dbReference type="InterPro" id="IPR013783">
    <property type="entry name" value="Ig-like_fold"/>
</dbReference>
<dbReference type="SMART" id="SM00409">
    <property type="entry name" value="IG"/>
    <property type="match status" value="1"/>
</dbReference>
<organism evidence="4 5">
    <name type="scientific">Pelusios castaneus</name>
    <name type="common">West African mud turtle</name>
    <dbReference type="NCBI Taxonomy" id="367368"/>
    <lineage>
        <taxon>Eukaryota</taxon>
        <taxon>Metazoa</taxon>
        <taxon>Chordata</taxon>
        <taxon>Craniata</taxon>
        <taxon>Vertebrata</taxon>
        <taxon>Euteleostomi</taxon>
        <taxon>Archelosauria</taxon>
        <taxon>Testudinata</taxon>
        <taxon>Testudines</taxon>
        <taxon>Pleurodira</taxon>
        <taxon>Pelomedusidae</taxon>
        <taxon>Pelusios</taxon>
    </lineage>
</organism>
<dbReference type="GO" id="GO:0007166">
    <property type="term" value="P:cell surface receptor signaling pathway"/>
    <property type="evidence" value="ECO:0007669"/>
    <property type="project" value="TreeGrafter"/>
</dbReference>
<reference evidence="4" key="1">
    <citation type="submission" date="2025-08" db="UniProtKB">
        <authorList>
            <consortium name="Ensembl"/>
        </authorList>
    </citation>
    <scope>IDENTIFICATION</scope>
</reference>
<sequence>MGGTVVWLGTDGTAIGQRCLANITLLLFPLSLPGAGVGDLISQWPRTAVQKPGEAVTMNCYQNDTVRTYMLWYQQPQGEGLKLIATAFTKSQEPFKTRYSMSRPEIKKTTLTISAVKVEDTAVYFCALCKKPPMLLSPSPLQHSPRAQPHRDMV</sequence>